<keyword evidence="3" id="KW-1185">Reference proteome</keyword>
<evidence type="ECO:0000313" key="3">
    <source>
        <dbReference type="Proteomes" id="UP000692954"/>
    </source>
</evidence>
<dbReference type="Proteomes" id="UP000692954">
    <property type="component" value="Unassembled WGS sequence"/>
</dbReference>
<organism evidence="2 3">
    <name type="scientific">Paramecium sonneborni</name>
    <dbReference type="NCBI Taxonomy" id="65129"/>
    <lineage>
        <taxon>Eukaryota</taxon>
        <taxon>Sar</taxon>
        <taxon>Alveolata</taxon>
        <taxon>Ciliophora</taxon>
        <taxon>Intramacronucleata</taxon>
        <taxon>Oligohymenophorea</taxon>
        <taxon>Peniculida</taxon>
        <taxon>Parameciidae</taxon>
        <taxon>Paramecium</taxon>
    </lineage>
</organism>
<dbReference type="PANTHER" id="PTHR12905:SF0">
    <property type="entry name" value="CALCINEURIN-LIKE PHOSPHOESTERASE DOMAIN-CONTAINING PROTEIN"/>
    <property type="match status" value="1"/>
</dbReference>
<dbReference type="AlphaFoldDB" id="A0A8S1RR41"/>
<sequence>MKQNERMLFSSRVMYSFIAKISPIKEQIRKQRHLLIGQSLFLLSIKLQQQAIMIDRKILKASQGQIIIIKNYRKNSKIIVFTQKILLLYKIQGSPYSPTIRCNPWAFQVKLKIFWKQIEERSDKVLTHGALLSHGSYDHNYPPTKRECGDLALANKIKEIKPLYHIFGHVHEGYGMTEENIIQYLSCENLLLKQQYSNFHSNFNSNISLSTIFDALSLGLSTLGVLKIIPLYNIQLEYCSIIFSICSIIFCIIQQFYIQWTQYKQSSCYQLKKLFKLSKKNINISLLSSSHIDRSQSIFSTIFKTSKYAFSVLVKKFKINRKCYEEILKFKRNPKILTYIAKHKFNYFFASIDAIFIVVFQGLFFLHNRITFIIF</sequence>
<proteinExistence type="predicted"/>
<accession>A0A8S1RR41</accession>
<comment type="caution">
    <text evidence="2">The sequence shown here is derived from an EMBL/GenBank/DDBJ whole genome shotgun (WGS) entry which is preliminary data.</text>
</comment>
<evidence type="ECO:0000256" key="1">
    <source>
        <dbReference type="SAM" id="Phobius"/>
    </source>
</evidence>
<keyword evidence="1" id="KW-0472">Membrane</keyword>
<evidence type="ECO:0000313" key="2">
    <source>
        <dbReference type="EMBL" id="CAD8130047.1"/>
    </source>
</evidence>
<dbReference type="EMBL" id="CAJJDN010000259">
    <property type="protein sequence ID" value="CAD8130047.1"/>
    <property type="molecule type" value="Genomic_DNA"/>
</dbReference>
<feature type="transmembrane region" description="Helical" evidence="1">
    <location>
        <begin position="347"/>
        <end position="366"/>
    </location>
</feature>
<feature type="transmembrane region" description="Helical" evidence="1">
    <location>
        <begin position="238"/>
        <end position="257"/>
    </location>
</feature>
<dbReference type="OrthoDB" id="630188at2759"/>
<keyword evidence="1" id="KW-0812">Transmembrane</keyword>
<protein>
    <recommendedName>
        <fullName evidence="4">Calcineurin-like phosphoesterase domain-containing protein</fullName>
    </recommendedName>
</protein>
<gene>
    <name evidence="2" type="ORF">PSON_ATCC_30995.1.T2590001</name>
</gene>
<keyword evidence="1" id="KW-1133">Transmembrane helix</keyword>
<evidence type="ECO:0008006" key="4">
    <source>
        <dbReference type="Google" id="ProtNLM"/>
    </source>
</evidence>
<dbReference type="InterPro" id="IPR051693">
    <property type="entry name" value="UPF0046_metallophosphoest"/>
</dbReference>
<name>A0A8S1RR41_9CILI</name>
<dbReference type="PANTHER" id="PTHR12905">
    <property type="entry name" value="METALLOPHOSPHOESTERASE"/>
    <property type="match status" value="1"/>
</dbReference>
<reference evidence="2" key="1">
    <citation type="submission" date="2021-01" db="EMBL/GenBank/DDBJ databases">
        <authorList>
            <consortium name="Genoscope - CEA"/>
            <person name="William W."/>
        </authorList>
    </citation>
    <scope>NUCLEOTIDE SEQUENCE</scope>
</reference>